<evidence type="ECO:0000259" key="9">
    <source>
        <dbReference type="PROSITE" id="PS51918"/>
    </source>
</evidence>
<dbReference type="GO" id="GO:0046872">
    <property type="term" value="F:metal ion binding"/>
    <property type="evidence" value="ECO:0007669"/>
    <property type="project" value="UniProtKB-KW"/>
</dbReference>
<keyword evidence="5" id="KW-0479">Metal-binding</keyword>
<dbReference type="Gene3D" id="3.40.50.12160">
    <property type="entry name" value="Methylthiotransferase, N-terminal domain"/>
    <property type="match status" value="1"/>
</dbReference>
<evidence type="ECO:0000256" key="4">
    <source>
        <dbReference type="ARBA" id="ARBA00022691"/>
    </source>
</evidence>
<comment type="cofactor">
    <cofactor evidence="1">
        <name>[4Fe-4S] cluster</name>
        <dbReference type="ChEBI" id="CHEBI:49883"/>
    </cofactor>
</comment>
<dbReference type="InterPro" id="IPR020612">
    <property type="entry name" value="Methylthiotransferase_CS"/>
</dbReference>
<dbReference type="InterPro" id="IPR038135">
    <property type="entry name" value="Methylthiotransferase_N_sf"/>
</dbReference>
<evidence type="ECO:0000256" key="2">
    <source>
        <dbReference type="ARBA" id="ARBA00022485"/>
    </source>
</evidence>
<organism evidence="10 11">
    <name type="scientific">Desulfomicrobium apsheronum</name>
    <dbReference type="NCBI Taxonomy" id="52560"/>
    <lineage>
        <taxon>Bacteria</taxon>
        <taxon>Pseudomonadati</taxon>
        <taxon>Thermodesulfobacteriota</taxon>
        <taxon>Desulfovibrionia</taxon>
        <taxon>Desulfovibrionales</taxon>
        <taxon>Desulfomicrobiaceae</taxon>
        <taxon>Desulfomicrobium</taxon>
    </lineage>
</organism>
<evidence type="ECO:0000313" key="11">
    <source>
        <dbReference type="Proteomes" id="UP000198635"/>
    </source>
</evidence>
<dbReference type="Pfam" id="PF00919">
    <property type="entry name" value="UPF0004"/>
    <property type="match status" value="1"/>
</dbReference>
<proteinExistence type="predicted"/>
<dbReference type="Pfam" id="PF04055">
    <property type="entry name" value="Radical_SAM"/>
    <property type="match status" value="1"/>
</dbReference>
<dbReference type="InterPro" id="IPR007197">
    <property type="entry name" value="rSAM"/>
</dbReference>
<dbReference type="InterPro" id="IPR005839">
    <property type="entry name" value="Methylthiotransferase"/>
</dbReference>
<feature type="domain" description="MTTase N-terminal" evidence="8">
    <location>
        <begin position="7"/>
        <end position="121"/>
    </location>
</feature>
<evidence type="ECO:0000256" key="6">
    <source>
        <dbReference type="ARBA" id="ARBA00023004"/>
    </source>
</evidence>
<dbReference type="GO" id="GO:0051539">
    <property type="term" value="F:4 iron, 4 sulfur cluster binding"/>
    <property type="evidence" value="ECO:0007669"/>
    <property type="project" value="UniProtKB-KW"/>
</dbReference>
<evidence type="ECO:0000256" key="1">
    <source>
        <dbReference type="ARBA" id="ARBA00001966"/>
    </source>
</evidence>
<dbReference type="RefSeq" id="WP_092372977.1">
    <property type="nucleotide sequence ID" value="NZ_FORX01000003.1"/>
</dbReference>
<dbReference type="GO" id="GO:0035598">
    <property type="term" value="F:tRNA (N(6)-L-threonylcarbamoyladenosine(37)-C(2))-methylthiotransferase activity"/>
    <property type="evidence" value="ECO:0007669"/>
    <property type="project" value="TreeGrafter"/>
</dbReference>
<dbReference type="SMART" id="SM00729">
    <property type="entry name" value="Elp3"/>
    <property type="match status" value="1"/>
</dbReference>
<dbReference type="AlphaFoldDB" id="A0A1I3RBW2"/>
<dbReference type="SFLD" id="SFLDG01082">
    <property type="entry name" value="B12-binding_domain_containing"/>
    <property type="match status" value="1"/>
</dbReference>
<keyword evidence="11" id="KW-1185">Reference proteome</keyword>
<evidence type="ECO:0000256" key="7">
    <source>
        <dbReference type="ARBA" id="ARBA00023014"/>
    </source>
</evidence>
<dbReference type="InterPro" id="IPR006638">
    <property type="entry name" value="Elp3/MiaA/NifB-like_rSAM"/>
</dbReference>
<dbReference type="InterPro" id="IPR023404">
    <property type="entry name" value="rSAM_horseshoe"/>
</dbReference>
<dbReference type="SFLD" id="SFLDS00029">
    <property type="entry name" value="Radical_SAM"/>
    <property type="match status" value="1"/>
</dbReference>
<dbReference type="Proteomes" id="UP000198635">
    <property type="component" value="Unassembled WGS sequence"/>
</dbReference>
<dbReference type="EMBL" id="FORX01000003">
    <property type="protein sequence ID" value="SFJ44134.1"/>
    <property type="molecule type" value="Genomic_DNA"/>
</dbReference>
<dbReference type="InterPro" id="IPR013848">
    <property type="entry name" value="Methylthiotransferase_N"/>
</dbReference>
<dbReference type="SUPFAM" id="SSF102114">
    <property type="entry name" value="Radical SAM enzymes"/>
    <property type="match status" value="1"/>
</dbReference>
<reference evidence="11" key="1">
    <citation type="submission" date="2016-10" db="EMBL/GenBank/DDBJ databases">
        <authorList>
            <person name="Varghese N."/>
            <person name="Submissions S."/>
        </authorList>
    </citation>
    <scope>NUCLEOTIDE SEQUENCE [LARGE SCALE GENOMIC DNA]</scope>
    <source>
        <strain evidence="11">DSM 5918</strain>
    </source>
</reference>
<dbReference type="PROSITE" id="PS51449">
    <property type="entry name" value="MTTASE_N"/>
    <property type="match status" value="1"/>
</dbReference>
<keyword evidence="4" id="KW-0949">S-adenosyl-L-methionine</keyword>
<gene>
    <name evidence="10" type="ORF">SAMN04488082_103121</name>
</gene>
<dbReference type="STRING" id="52560.SAMN04488082_103121"/>
<keyword evidence="3 10" id="KW-0808">Transferase</keyword>
<name>A0A1I3RBW2_9BACT</name>
<dbReference type="PANTHER" id="PTHR11918:SF45">
    <property type="entry name" value="THREONYLCARBAMOYLADENOSINE TRNA METHYLTHIOTRANSFERASE"/>
    <property type="match status" value="1"/>
</dbReference>
<protein>
    <submittedName>
        <fullName evidence="10">Radical SAM methylthiotransferase, MiaB/RimO family</fullName>
    </submittedName>
</protein>
<dbReference type="PROSITE" id="PS51918">
    <property type="entry name" value="RADICAL_SAM"/>
    <property type="match status" value="1"/>
</dbReference>
<evidence type="ECO:0000313" key="10">
    <source>
        <dbReference type="EMBL" id="SFJ44134.1"/>
    </source>
</evidence>
<dbReference type="NCBIfam" id="TIGR00089">
    <property type="entry name" value="MiaB/RimO family radical SAM methylthiotransferase"/>
    <property type="match status" value="1"/>
</dbReference>
<accession>A0A1I3RBW2</accession>
<keyword evidence="2" id="KW-0004">4Fe-4S</keyword>
<evidence type="ECO:0000256" key="3">
    <source>
        <dbReference type="ARBA" id="ARBA00022679"/>
    </source>
</evidence>
<evidence type="ECO:0000256" key="5">
    <source>
        <dbReference type="ARBA" id="ARBA00022723"/>
    </source>
</evidence>
<dbReference type="PROSITE" id="PS51257">
    <property type="entry name" value="PROKAR_LIPOPROTEIN"/>
    <property type="match status" value="1"/>
</dbReference>
<dbReference type="OrthoDB" id="9805215at2"/>
<dbReference type="CDD" id="cd01335">
    <property type="entry name" value="Radical_SAM"/>
    <property type="match status" value="1"/>
</dbReference>
<feature type="domain" description="Radical SAM core" evidence="9">
    <location>
        <begin position="127"/>
        <end position="363"/>
    </location>
</feature>
<dbReference type="InterPro" id="IPR058240">
    <property type="entry name" value="rSAM_sf"/>
</dbReference>
<dbReference type="PROSITE" id="PS01278">
    <property type="entry name" value="MTTASE_RADICAL"/>
    <property type="match status" value="1"/>
</dbReference>
<dbReference type="PANTHER" id="PTHR11918">
    <property type="entry name" value="RADICAL SAM PROTEINS"/>
    <property type="match status" value="1"/>
</dbReference>
<evidence type="ECO:0000259" key="8">
    <source>
        <dbReference type="PROSITE" id="PS51449"/>
    </source>
</evidence>
<dbReference type="Gene3D" id="3.80.30.20">
    <property type="entry name" value="tm_1862 like domain"/>
    <property type="match status" value="1"/>
</dbReference>
<keyword evidence="7" id="KW-0411">Iron-sulfur</keyword>
<sequence>MRREPGQLFFLTTQGCKVNQYESQAIREALVTDGLMETHDPALADIVLINSCAVTERAVLDLAKLVRSLASANPKPWIVVMGCAVEADRERILAMDAVDEIIAQKDKTRLGSPDQPQAPFPALAISGYNRARGVIKVQDGCSHGCTYCIIPTTRGRSVSRPSEEIISEASRLLDSGIREISLCGINLRHYGRDLPAKEDFWDLLAAVDQALSPRWAGRARLRLGSLEPGDLNAKALSTLAQSRLMTPHLHISLQSGSPEVLRRMGRGHYGPEQIFDFLQDLSEIWPVFGLGADLIAGFPGETQAHADETMDVVQRLPLSYAHVFPYSERPGTPAVLFKGSVPGHIRRERAKTLRQAVARKRADFLLELLKLPAMDVALEDGGTGMNEFYVECSVSDAPSRARELLRVVPTGLTSSGLTAKLAQEQREGA</sequence>
<keyword evidence="6" id="KW-0408">Iron</keyword>